<proteinExistence type="predicted"/>
<comment type="caution">
    <text evidence="2">The sequence shown here is derived from an EMBL/GenBank/DDBJ whole genome shotgun (WGS) entry which is preliminary data.</text>
</comment>
<sequence>MSILSSSPADVAASSWMNLSWSNRRKAVHTTSRDKAGAKSSLTTERERSSAAEAKDERRREKPHRPRFAPELDGLHCFETIVGSH</sequence>
<evidence type="ECO:0000256" key="1">
    <source>
        <dbReference type="SAM" id="MobiDB-lite"/>
    </source>
</evidence>
<feature type="compositionally biased region" description="Basic and acidic residues" evidence="1">
    <location>
        <begin position="44"/>
        <end position="60"/>
    </location>
</feature>
<reference evidence="2 3" key="1">
    <citation type="journal article" date="2016" name="DNA Res.">
        <title>The draft genome of MD-2 pineapple using hybrid error correction of long reads.</title>
        <authorList>
            <person name="Redwan R.M."/>
            <person name="Saidin A."/>
            <person name="Kumar S.V."/>
        </authorList>
    </citation>
    <scope>NUCLEOTIDE SEQUENCE [LARGE SCALE GENOMIC DNA]</scope>
    <source>
        <strain evidence="3">cv. MD2</strain>
        <tissue evidence="2">Leaf</tissue>
    </source>
</reference>
<protein>
    <submittedName>
        <fullName evidence="2">Uncharacterized protein</fullName>
    </submittedName>
</protein>
<evidence type="ECO:0000313" key="2">
    <source>
        <dbReference type="EMBL" id="OAY70462.1"/>
    </source>
</evidence>
<dbReference type="PANTHER" id="PTHR33641:SF15">
    <property type="entry name" value="AVR9_CF-9 RAPIDLY ELICITED PROTEIN"/>
    <property type="match status" value="1"/>
</dbReference>
<evidence type="ECO:0000313" key="3">
    <source>
        <dbReference type="Proteomes" id="UP000092600"/>
    </source>
</evidence>
<dbReference type="AlphaFoldDB" id="A0A199V065"/>
<accession>A0A199V065</accession>
<dbReference type="Proteomes" id="UP000092600">
    <property type="component" value="Unassembled WGS sequence"/>
</dbReference>
<gene>
    <name evidence="2" type="ORF">ACMD2_27480</name>
</gene>
<dbReference type="PANTHER" id="PTHR33641">
    <property type="entry name" value="OS06G0133500 PROTEIN"/>
    <property type="match status" value="1"/>
</dbReference>
<name>A0A199V065_ANACO</name>
<feature type="region of interest" description="Disordered" evidence="1">
    <location>
        <begin position="22"/>
        <end position="72"/>
    </location>
</feature>
<organism evidence="2 3">
    <name type="scientific">Ananas comosus</name>
    <name type="common">Pineapple</name>
    <name type="synonym">Ananas ananas</name>
    <dbReference type="NCBI Taxonomy" id="4615"/>
    <lineage>
        <taxon>Eukaryota</taxon>
        <taxon>Viridiplantae</taxon>
        <taxon>Streptophyta</taxon>
        <taxon>Embryophyta</taxon>
        <taxon>Tracheophyta</taxon>
        <taxon>Spermatophyta</taxon>
        <taxon>Magnoliopsida</taxon>
        <taxon>Liliopsida</taxon>
        <taxon>Poales</taxon>
        <taxon>Bromeliaceae</taxon>
        <taxon>Bromelioideae</taxon>
        <taxon>Ananas</taxon>
    </lineage>
</organism>
<dbReference type="EMBL" id="LSRQ01003894">
    <property type="protein sequence ID" value="OAY70462.1"/>
    <property type="molecule type" value="Genomic_DNA"/>
</dbReference>